<feature type="transmembrane region" description="Helical" evidence="6">
    <location>
        <begin position="6"/>
        <end position="22"/>
    </location>
</feature>
<dbReference type="PANTHER" id="PTHR30086">
    <property type="entry name" value="ARGININE EXPORTER PROTEIN ARGO"/>
    <property type="match status" value="1"/>
</dbReference>
<feature type="transmembrane region" description="Helical" evidence="6">
    <location>
        <begin position="153"/>
        <end position="176"/>
    </location>
</feature>
<keyword evidence="4 6" id="KW-1133">Transmembrane helix</keyword>
<comment type="caution">
    <text evidence="7">The sequence shown here is derived from an EMBL/GenBank/DDBJ whole genome shotgun (WGS) entry which is preliminary data.</text>
</comment>
<evidence type="ECO:0000256" key="1">
    <source>
        <dbReference type="ARBA" id="ARBA00004651"/>
    </source>
</evidence>
<dbReference type="Pfam" id="PF01810">
    <property type="entry name" value="LysE"/>
    <property type="match status" value="1"/>
</dbReference>
<gene>
    <name evidence="7" type="ORF">SBX64_19840</name>
</gene>
<feature type="transmembrane region" description="Helical" evidence="6">
    <location>
        <begin position="43"/>
        <end position="67"/>
    </location>
</feature>
<feature type="transmembrane region" description="Helical" evidence="6">
    <location>
        <begin position="116"/>
        <end position="141"/>
    </location>
</feature>
<keyword evidence="5 6" id="KW-0472">Membrane</keyword>
<evidence type="ECO:0000256" key="4">
    <source>
        <dbReference type="ARBA" id="ARBA00022989"/>
    </source>
</evidence>
<dbReference type="PIRSF" id="PIRSF006324">
    <property type="entry name" value="LeuE"/>
    <property type="match status" value="1"/>
</dbReference>
<evidence type="ECO:0000256" key="2">
    <source>
        <dbReference type="ARBA" id="ARBA00022475"/>
    </source>
</evidence>
<dbReference type="InterPro" id="IPR001123">
    <property type="entry name" value="LeuE-type"/>
</dbReference>
<feature type="transmembrane region" description="Helical" evidence="6">
    <location>
        <begin position="73"/>
        <end position="95"/>
    </location>
</feature>
<dbReference type="RefSeq" id="WP_318585742.1">
    <property type="nucleotide sequence ID" value="NZ_JAWRCP010000002.1"/>
</dbReference>
<reference evidence="7 8" key="1">
    <citation type="submission" date="2023-11" db="EMBL/GenBank/DDBJ databases">
        <title>Plant-associative lifestyle of Vibrio porteresiae and its evolutionary dynamics.</title>
        <authorList>
            <person name="Rameshkumar N."/>
            <person name="Kirti K."/>
        </authorList>
    </citation>
    <scope>NUCLEOTIDE SEQUENCE [LARGE SCALE GENOMIC DNA]</scope>
    <source>
        <strain evidence="7 8">MSSRF7</strain>
    </source>
</reference>
<evidence type="ECO:0000313" key="8">
    <source>
        <dbReference type="Proteomes" id="UP001279860"/>
    </source>
</evidence>
<dbReference type="PANTHER" id="PTHR30086:SF20">
    <property type="entry name" value="ARGININE EXPORTER PROTEIN ARGO-RELATED"/>
    <property type="match status" value="1"/>
</dbReference>
<organism evidence="7 8">
    <name type="scientific">Vibrio rhizosphaerae</name>
    <dbReference type="NCBI Taxonomy" id="398736"/>
    <lineage>
        <taxon>Bacteria</taxon>
        <taxon>Pseudomonadati</taxon>
        <taxon>Pseudomonadota</taxon>
        <taxon>Gammaproteobacteria</taxon>
        <taxon>Vibrionales</taxon>
        <taxon>Vibrionaceae</taxon>
        <taxon>Vibrio</taxon>
    </lineage>
</organism>
<feature type="transmembrane region" description="Helical" evidence="6">
    <location>
        <begin position="188"/>
        <end position="209"/>
    </location>
</feature>
<dbReference type="EMBL" id="JAWRCP010000002">
    <property type="protein sequence ID" value="MDW6094799.1"/>
    <property type="molecule type" value="Genomic_DNA"/>
</dbReference>
<comment type="subcellular location">
    <subcellularLocation>
        <location evidence="1">Cell membrane</location>
        <topology evidence="1">Multi-pass membrane protein</topology>
    </subcellularLocation>
</comment>
<keyword evidence="2" id="KW-1003">Cell membrane</keyword>
<sequence>MFDYSIIHWMTFLSAAVLLNLSPGPDMAFILGQTLRRGRRYGVAAMLGIWSGALLHVVMAGVGLSAVLATSALAFSVVKWIGAVYLVWLGIKMLFSQGDAFISDDNQSDSLRIRSVYWQGILVSALNPKVALFFLAFLPQFVVEGAGSTSAQLLLHGSLIIVVAAFIEPPLILVASKLGSFLRANKRVGLWMDRSLGALFVALGVRLAASTK</sequence>
<evidence type="ECO:0000313" key="7">
    <source>
        <dbReference type="EMBL" id="MDW6094799.1"/>
    </source>
</evidence>
<keyword evidence="8" id="KW-1185">Reference proteome</keyword>
<dbReference type="Proteomes" id="UP001279860">
    <property type="component" value="Unassembled WGS sequence"/>
</dbReference>
<keyword evidence="3 6" id="KW-0812">Transmembrane</keyword>
<evidence type="ECO:0000256" key="5">
    <source>
        <dbReference type="ARBA" id="ARBA00023136"/>
    </source>
</evidence>
<evidence type="ECO:0000256" key="6">
    <source>
        <dbReference type="SAM" id="Phobius"/>
    </source>
</evidence>
<proteinExistence type="predicted"/>
<evidence type="ECO:0000256" key="3">
    <source>
        <dbReference type="ARBA" id="ARBA00022692"/>
    </source>
</evidence>
<protein>
    <submittedName>
        <fullName evidence="7">LysE family translocator</fullName>
    </submittedName>
</protein>
<name>A0ABU4IZU5_9VIBR</name>
<accession>A0ABU4IZU5</accession>